<accession>Q2W617</accession>
<dbReference type="STRING" id="342108.amb1904"/>
<sequence length="285" mass="30406">MFAYATRSPVSAAPPAVSAAPPAVSAAPGATAMGSYRYSGASVIQRVAVKKKTRKSAAKVNKHRAGRWFSEYDPFTVHATQAGATAYHKTFAGKGLPKRYSRVPTFYTYTHTKPGNQLTRAKQGPHTVAHRVTMAALIKAKAKADAQALFNSQVPAPGTLKTLIAAEAPPTGYSTQIAARIARLEADYAADYAYVQIELLKALPDMIGVRDAINRLMNMHPFATSGWKSTGSASGGKLAGKGEGKPNPTFKDLVDPPSTAFRGAADYNAFIGDRQTLFNQVKTFL</sequence>
<dbReference type="KEGG" id="mag:amb1904"/>
<dbReference type="AlphaFoldDB" id="Q2W617"/>
<dbReference type="Proteomes" id="UP000007058">
    <property type="component" value="Chromosome"/>
</dbReference>
<keyword evidence="4" id="KW-1185">Reference proteome</keyword>
<protein>
    <submittedName>
        <fullName evidence="3">Uncharacterized protein</fullName>
    </submittedName>
</protein>
<reference evidence="3 4" key="1">
    <citation type="journal article" date="2005" name="DNA Res.">
        <title>Complete genome sequence of the facultative anaerobic magnetotactic bacterium Magnetospirillum sp. strain AMB-1.</title>
        <authorList>
            <person name="Matsunaga T."/>
            <person name="Okamura Y."/>
            <person name="Fukuda Y."/>
            <person name="Wahyudi A.T."/>
            <person name="Murase Y."/>
            <person name="Takeyama H."/>
        </authorList>
    </citation>
    <scope>NUCLEOTIDE SEQUENCE [LARGE SCALE GENOMIC DNA]</scope>
    <source>
        <strain evidence="4">ATCC 700264 / AMB-1</strain>
    </source>
</reference>
<feature type="chain" id="PRO_5004218132" evidence="2">
    <location>
        <begin position="20"/>
        <end position="285"/>
    </location>
</feature>
<gene>
    <name evidence="3" type="ordered locus">amb1904</name>
</gene>
<keyword evidence="2" id="KW-0732">Signal</keyword>
<evidence type="ECO:0000313" key="3">
    <source>
        <dbReference type="EMBL" id="BAE50708.1"/>
    </source>
</evidence>
<dbReference type="EMBL" id="AP007255">
    <property type="protein sequence ID" value="BAE50708.1"/>
    <property type="molecule type" value="Genomic_DNA"/>
</dbReference>
<proteinExistence type="predicted"/>
<evidence type="ECO:0000256" key="2">
    <source>
        <dbReference type="SAM" id="SignalP"/>
    </source>
</evidence>
<organism evidence="3 4">
    <name type="scientific">Paramagnetospirillum magneticum (strain ATCC 700264 / AMB-1)</name>
    <name type="common">Magnetospirillum magneticum</name>
    <dbReference type="NCBI Taxonomy" id="342108"/>
    <lineage>
        <taxon>Bacteria</taxon>
        <taxon>Pseudomonadati</taxon>
        <taxon>Pseudomonadota</taxon>
        <taxon>Alphaproteobacteria</taxon>
        <taxon>Rhodospirillales</taxon>
        <taxon>Magnetospirillaceae</taxon>
        <taxon>Paramagnetospirillum</taxon>
    </lineage>
</organism>
<feature type="region of interest" description="Disordered" evidence="1">
    <location>
        <begin position="227"/>
        <end position="254"/>
    </location>
</feature>
<evidence type="ECO:0000313" key="4">
    <source>
        <dbReference type="Proteomes" id="UP000007058"/>
    </source>
</evidence>
<feature type="signal peptide" evidence="2">
    <location>
        <begin position="1"/>
        <end position="19"/>
    </location>
</feature>
<evidence type="ECO:0000256" key="1">
    <source>
        <dbReference type="SAM" id="MobiDB-lite"/>
    </source>
</evidence>
<name>Q2W617_PARM1</name>
<dbReference type="RefSeq" id="WP_011384309.1">
    <property type="nucleotide sequence ID" value="NC_007626.1"/>
</dbReference>
<dbReference type="OrthoDB" id="1495444at2"/>
<dbReference type="HOGENOM" id="CLU_952634_0_0_5"/>